<protein>
    <recommendedName>
        <fullName evidence="2">DNA-directed RNA polymerase</fullName>
        <ecNumber evidence="2">2.7.7.6</ecNumber>
    </recommendedName>
</protein>
<comment type="similarity">
    <text evidence="1">Belongs to the RNA polymerase beta' chain family.</text>
</comment>
<dbReference type="SUPFAM" id="SSF64484">
    <property type="entry name" value="beta and beta-prime subunits of DNA dependent RNA-polymerase"/>
    <property type="match status" value="1"/>
</dbReference>
<accession>A0A9W8AVE1</accession>
<dbReference type="InterPro" id="IPR045867">
    <property type="entry name" value="DNA-dir_RpoC_beta_prime"/>
</dbReference>
<dbReference type="PANTHER" id="PTHR19376:SF11">
    <property type="entry name" value="DNA-DIRECTED RNA POLYMERASE I SUBUNIT RPA1"/>
    <property type="match status" value="1"/>
</dbReference>
<dbReference type="GO" id="GO:0005736">
    <property type="term" value="C:RNA polymerase I complex"/>
    <property type="evidence" value="ECO:0007669"/>
    <property type="project" value="TreeGrafter"/>
</dbReference>
<name>A0A9W8AVE1_9FUNG</name>
<sequence>MYTNDIHAILNTYGVEAARSAIMMEISQVFGAYGIDVNARHISLLADYMTFEGGFKPFNRIGIRSNASPLAKMSFESTVTFLRRSSMRGDLDKLVNPSSRIVVGQPIMAGTGSFEIIQNMHT</sequence>
<dbReference type="InterPro" id="IPR007081">
    <property type="entry name" value="RNA_pol_Rpb1_5"/>
</dbReference>
<keyword evidence="8" id="KW-0689">Ribosomal protein</keyword>
<dbReference type="Pfam" id="PF04998">
    <property type="entry name" value="RNA_pol_Rpb1_5"/>
    <property type="match status" value="1"/>
</dbReference>
<evidence type="ECO:0000256" key="6">
    <source>
        <dbReference type="ARBA" id="ARBA00023163"/>
    </source>
</evidence>
<gene>
    <name evidence="8" type="primary">RPA1_2</name>
    <name evidence="8" type="ORF">H4R34_006063</name>
</gene>
<dbReference type="PANTHER" id="PTHR19376">
    <property type="entry name" value="DNA-DIRECTED RNA POLYMERASE"/>
    <property type="match status" value="1"/>
</dbReference>
<feature type="domain" description="RNA polymerase Rpb1" evidence="7">
    <location>
        <begin position="1"/>
        <end position="68"/>
    </location>
</feature>
<dbReference type="EC" id="2.7.7.6" evidence="2"/>
<proteinExistence type="inferred from homology"/>
<dbReference type="EMBL" id="JANBQB010001780">
    <property type="protein sequence ID" value="KAJ1970420.1"/>
    <property type="molecule type" value="Genomic_DNA"/>
</dbReference>
<dbReference type="Gene3D" id="1.10.150.390">
    <property type="match status" value="1"/>
</dbReference>
<evidence type="ECO:0000256" key="2">
    <source>
        <dbReference type="ARBA" id="ARBA00012418"/>
    </source>
</evidence>
<keyword evidence="3" id="KW-0240">DNA-directed RNA polymerase</keyword>
<dbReference type="Proteomes" id="UP001151582">
    <property type="component" value="Unassembled WGS sequence"/>
</dbReference>
<dbReference type="GO" id="GO:0005840">
    <property type="term" value="C:ribosome"/>
    <property type="evidence" value="ECO:0007669"/>
    <property type="project" value="UniProtKB-KW"/>
</dbReference>
<keyword evidence="8" id="KW-0687">Ribonucleoprotein</keyword>
<evidence type="ECO:0000259" key="7">
    <source>
        <dbReference type="Pfam" id="PF04998"/>
    </source>
</evidence>
<keyword evidence="5 8" id="KW-0548">Nucleotidyltransferase</keyword>
<evidence type="ECO:0000256" key="4">
    <source>
        <dbReference type="ARBA" id="ARBA00022679"/>
    </source>
</evidence>
<evidence type="ECO:0000256" key="1">
    <source>
        <dbReference type="ARBA" id="ARBA00006460"/>
    </source>
</evidence>
<dbReference type="GO" id="GO:0003899">
    <property type="term" value="F:DNA-directed RNA polymerase activity"/>
    <property type="evidence" value="ECO:0007669"/>
    <property type="project" value="UniProtKB-EC"/>
</dbReference>
<keyword evidence="6" id="KW-0804">Transcription</keyword>
<comment type="caution">
    <text evidence="8">The sequence shown here is derived from an EMBL/GenBank/DDBJ whole genome shotgun (WGS) entry which is preliminary data.</text>
</comment>
<evidence type="ECO:0000256" key="3">
    <source>
        <dbReference type="ARBA" id="ARBA00022478"/>
    </source>
</evidence>
<evidence type="ECO:0000313" key="9">
    <source>
        <dbReference type="Proteomes" id="UP001151582"/>
    </source>
</evidence>
<reference evidence="8" key="1">
    <citation type="submission" date="2022-07" db="EMBL/GenBank/DDBJ databases">
        <title>Phylogenomic reconstructions and comparative analyses of Kickxellomycotina fungi.</title>
        <authorList>
            <person name="Reynolds N.K."/>
            <person name="Stajich J.E."/>
            <person name="Barry K."/>
            <person name="Grigoriev I.V."/>
            <person name="Crous P."/>
            <person name="Smith M.E."/>
        </authorList>
    </citation>
    <scope>NUCLEOTIDE SEQUENCE</scope>
    <source>
        <strain evidence="8">RSA 567</strain>
    </source>
</reference>
<keyword evidence="9" id="KW-1185">Reference proteome</keyword>
<evidence type="ECO:0000313" key="8">
    <source>
        <dbReference type="EMBL" id="KAJ1970420.1"/>
    </source>
</evidence>
<evidence type="ECO:0000256" key="5">
    <source>
        <dbReference type="ARBA" id="ARBA00022695"/>
    </source>
</evidence>
<dbReference type="GO" id="GO:0003677">
    <property type="term" value="F:DNA binding"/>
    <property type="evidence" value="ECO:0007669"/>
    <property type="project" value="InterPro"/>
</dbReference>
<keyword evidence="4 8" id="KW-0808">Transferase</keyword>
<dbReference type="AlphaFoldDB" id="A0A9W8AVE1"/>
<dbReference type="GO" id="GO:0006351">
    <property type="term" value="P:DNA-templated transcription"/>
    <property type="evidence" value="ECO:0007669"/>
    <property type="project" value="InterPro"/>
</dbReference>
<dbReference type="OrthoDB" id="270392at2759"/>
<organism evidence="8 9">
    <name type="scientific">Dimargaris verticillata</name>
    <dbReference type="NCBI Taxonomy" id="2761393"/>
    <lineage>
        <taxon>Eukaryota</taxon>
        <taxon>Fungi</taxon>
        <taxon>Fungi incertae sedis</taxon>
        <taxon>Zoopagomycota</taxon>
        <taxon>Kickxellomycotina</taxon>
        <taxon>Dimargaritomycetes</taxon>
        <taxon>Dimargaritales</taxon>
        <taxon>Dimargaritaceae</taxon>
        <taxon>Dimargaris</taxon>
    </lineage>
</organism>